<proteinExistence type="predicted"/>
<organism evidence="1 2">
    <name type="scientific">Deminuibacter soli</name>
    <dbReference type="NCBI Taxonomy" id="2291815"/>
    <lineage>
        <taxon>Bacteria</taxon>
        <taxon>Pseudomonadati</taxon>
        <taxon>Bacteroidota</taxon>
        <taxon>Chitinophagia</taxon>
        <taxon>Chitinophagales</taxon>
        <taxon>Chitinophagaceae</taxon>
        <taxon>Deminuibacter</taxon>
    </lineage>
</organism>
<reference evidence="1 2" key="1">
    <citation type="submission" date="2018-08" db="EMBL/GenBank/DDBJ databases">
        <title>Chitinophagaceae sp. K23C18032701, a novel bacterium isolated from forest soil.</title>
        <authorList>
            <person name="Wang C."/>
        </authorList>
    </citation>
    <scope>NUCLEOTIDE SEQUENCE [LARGE SCALE GENOMIC DNA]</scope>
    <source>
        <strain evidence="1 2">K23C18032701</strain>
    </source>
</reference>
<protein>
    <submittedName>
        <fullName evidence="1">Uncharacterized protein</fullName>
    </submittedName>
</protein>
<sequence length="91" mass="10705">MYLALIFKQPLSLTIFPENFCYILYISEIFNYSPCATFKYLKISVLFQMRISVPIVKWRGDAPQPEFDKKRNWPLEIGSPTFKPTVLKLPI</sequence>
<gene>
    <name evidence="1" type="ORF">DXN05_09925</name>
</gene>
<name>A0A3E1NMB1_9BACT</name>
<evidence type="ECO:0000313" key="1">
    <source>
        <dbReference type="EMBL" id="RFM29066.1"/>
    </source>
</evidence>
<keyword evidence="2" id="KW-1185">Reference proteome</keyword>
<evidence type="ECO:0000313" key="2">
    <source>
        <dbReference type="Proteomes" id="UP000261284"/>
    </source>
</evidence>
<dbReference type="EMBL" id="QTJU01000002">
    <property type="protein sequence ID" value="RFM29066.1"/>
    <property type="molecule type" value="Genomic_DNA"/>
</dbReference>
<dbReference type="Proteomes" id="UP000261284">
    <property type="component" value="Unassembled WGS sequence"/>
</dbReference>
<accession>A0A3E1NMB1</accession>
<dbReference type="AlphaFoldDB" id="A0A3E1NMB1"/>
<comment type="caution">
    <text evidence="1">The sequence shown here is derived from an EMBL/GenBank/DDBJ whole genome shotgun (WGS) entry which is preliminary data.</text>
</comment>